<feature type="DNA-binding region" description="H-T-H motif" evidence="2">
    <location>
        <begin position="67"/>
        <end position="86"/>
    </location>
</feature>
<organism evidence="4 5">
    <name type="scientific">Nocardia aobensis</name>
    <dbReference type="NCBI Taxonomy" id="257277"/>
    <lineage>
        <taxon>Bacteria</taxon>
        <taxon>Bacillati</taxon>
        <taxon>Actinomycetota</taxon>
        <taxon>Actinomycetes</taxon>
        <taxon>Mycobacteriales</taxon>
        <taxon>Nocardiaceae</taxon>
        <taxon>Nocardia</taxon>
    </lineage>
</organism>
<dbReference type="Pfam" id="PF00440">
    <property type="entry name" value="TetR_N"/>
    <property type="match status" value="1"/>
</dbReference>
<feature type="domain" description="HTH tetR-type" evidence="3">
    <location>
        <begin position="45"/>
        <end position="104"/>
    </location>
</feature>
<dbReference type="Pfam" id="PF19344">
    <property type="entry name" value="TetR_C_32"/>
    <property type="match status" value="1"/>
</dbReference>
<protein>
    <submittedName>
        <fullName evidence="4">TetR/AcrR family transcriptional regulator</fullName>
    </submittedName>
</protein>
<dbReference type="InterPro" id="IPR009057">
    <property type="entry name" value="Homeodomain-like_sf"/>
</dbReference>
<accession>A0ABW6P4G6</accession>
<dbReference type="InterPro" id="IPR045823">
    <property type="entry name" value="TetR_C_32"/>
</dbReference>
<dbReference type="PANTHER" id="PTHR30055:SF160">
    <property type="entry name" value="TRANSCRIPTIONAL REGULATORY PROTEIN (PROBABLY ASNC-FAMILY)-RELATED"/>
    <property type="match status" value="1"/>
</dbReference>
<keyword evidence="1 2" id="KW-0238">DNA-binding</keyword>
<evidence type="ECO:0000256" key="1">
    <source>
        <dbReference type="ARBA" id="ARBA00023125"/>
    </source>
</evidence>
<evidence type="ECO:0000313" key="5">
    <source>
        <dbReference type="Proteomes" id="UP001601442"/>
    </source>
</evidence>
<comment type="caution">
    <text evidence="4">The sequence shown here is derived from an EMBL/GenBank/DDBJ whole genome shotgun (WGS) entry which is preliminary data.</text>
</comment>
<dbReference type="EMBL" id="JBIAMT010000002">
    <property type="protein sequence ID" value="MFF0497493.1"/>
    <property type="molecule type" value="Genomic_DNA"/>
</dbReference>
<name>A0ABW6P4G6_9NOCA</name>
<dbReference type="PANTHER" id="PTHR30055">
    <property type="entry name" value="HTH-TYPE TRANSCRIPTIONAL REGULATOR RUTR"/>
    <property type="match status" value="1"/>
</dbReference>
<proteinExistence type="predicted"/>
<sequence length="272" mass="29577">MTKLSPVDAGSSISYRRYVNLVGTVRSAGEVPMVSRVGRRAAAPTVTREEIVDAAIRVIDRDGPQPSMDDIARAAGMTKPRLYRQFADKAELYTEIADRMSRDAFAAAGQDMTLLLQPPRPALRRVFTAYAAGILAHPNVFRFLMQAPVVQTAQASRSGGEAVGAVLQFDLGRDAARRFAKLARSIAEAVPIETAGLDYLARAVVGVVVATTDLWLEGSAAPRRTRADFVAELTELVWSLIDGFLRRQRIVADPEVPIFSTLAEVNTAREAH</sequence>
<evidence type="ECO:0000259" key="3">
    <source>
        <dbReference type="PROSITE" id="PS50977"/>
    </source>
</evidence>
<dbReference type="Gene3D" id="1.10.357.10">
    <property type="entry name" value="Tetracycline Repressor, domain 2"/>
    <property type="match status" value="1"/>
</dbReference>
<dbReference type="InterPro" id="IPR050109">
    <property type="entry name" value="HTH-type_TetR-like_transc_reg"/>
</dbReference>
<gene>
    <name evidence="4" type="ORF">ACFYU5_13870</name>
</gene>
<keyword evidence="5" id="KW-1185">Reference proteome</keyword>
<dbReference type="SUPFAM" id="SSF48498">
    <property type="entry name" value="Tetracyclin repressor-like, C-terminal domain"/>
    <property type="match status" value="1"/>
</dbReference>
<evidence type="ECO:0000313" key="4">
    <source>
        <dbReference type="EMBL" id="MFF0497493.1"/>
    </source>
</evidence>
<dbReference type="RefSeq" id="WP_387394081.1">
    <property type="nucleotide sequence ID" value="NZ_JBIAMT010000002.1"/>
</dbReference>
<dbReference type="InterPro" id="IPR036271">
    <property type="entry name" value="Tet_transcr_reg_TetR-rel_C_sf"/>
</dbReference>
<reference evidence="4 5" key="1">
    <citation type="submission" date="2024-10" db="EMBL/GenBank/DDBJ databases">
        <title>The Natural Products Discovery Center: Release of the First 8490 Sequenced Strains for Exploring Actinobacteria Biosynthetic Diversity.</title>
        <authorList>
            <person name="Kalkreuter E."/>
            <person name="Kautsar S.A."/>
            <person name="Yang D."/>
            <person name="Bader C.D."/>
            <person name="Teijaro C.N."/>
            <person name="Fluegel L."/>
            <person name="Davis C.M."/>
            <person name="Simpson J.R."/>
            <person name="Lauterbach L."/>
            <person name="Steele A.D."/>
            <person name="Gui C."/>
            <person name="Meng S."/>
            <person name="Li G."/>
            <person name="Viehrig K."/>
            <person name="Ye F."/>
            <person name="Su P."/>
            <person name="Kiefer A.F."/>
            <person name="Nichols A."/>
            <person name="Cepeda A.J."/>
            <person name="Yan W."/>
            <person name="Fan B."/>
            <person name="Jiang Y."/>
            <person name="Adhikari A."/>
            <person name="Zheng C.-J."/>
            <person name="Schuster L."/>
            <person name="Cowan T.M."/>
            <person name="Smanski M.J."/>
            <person name="Chevrette M.G."/>
            <person name="De Carvalho L.P.S."/>
            <person name="Shen B."/>
        </authorList>
    </citation>
    <scope>NUCLEOTIDE SEQUENCE [LARGE SCALE GENOMIC DNA]</scope>
    <source>
        <strain evidence="4 5">NPDC004119</strain>
    </source>
</reference>
<dbReference type="PROSITE" id="PS50977">
    <property type="entry name" value="HTH_TETR_2"/>
    <property type="match status" value="1"/>
</dbReference>
<dbReference type="Proteomes" id="UP001601442">
    <property type="component" value="Unassembled WGS sequence"/>
</dbReference>
<dbReference type="PRINTS" id="PR00455">
    <property type="entry name" value="HTHTETR"/>
</dbReference>
<evidence type="ECO:0000256" key="2">
    <source>
        <dbReference type="PROSITE-ProRule" id="PRU00335"/>
    </source>
</evidence>
<dbReference type="InterPro" id="IPR001647">
    <property type="entry name" value="HTH_TetR"/>
</dbReference>
<dbReference type="SUPFAM" id="SSF46689">
    <property type="entry name" value="Homeodomain-like"/>
    <property type="match status" value="1"/>
</dbReference>